<evidence type="ECO:0000256" key="4">
    <source>
        <dbReference type="ARBA" id="ARBA00023002"/>
    </source>
</evidence>
<dbReference type="InterPro" id="IPR002938">
    <property type="entry name" value="FAD-bd"/>
</dbReference>
<gene>
    <name evidence="7" type="ORF">EHS24_001368</name>
</gene>
<dbReference type="PANTHER" id="PTHR13789:SF314">
    <property type="entry name" value="FAD-BINDING DOMAIN-CONTAINING PROTEIN"/>
    <property type="match status" value="1"/>
</dbReference>
<feature type="domain" description="FAD-binding" evidence="6">
    <location>
        <begin position="9"/>
        <end position="335"/>
    </location>
</feature>
<dbReference type="InterPro" id="IPR050493">
    <property type="entry name" value="FAD-dep_Monooxygenase_BioMet"/>
</dbReference>
<dbReference type="Proteomes" id="UP000279236">
    <property type="component" value="Unassembled WGS sequence"/>
</dbReference>
<dbReference type="Gene3D" id="3.50.50.60">
    <property type="entry name" value="FAD/NAD(P)-binding domain"/>
    <property type="match status" value="1"/>
</dbReference>
<reference evidence="7 8" key="1">
    <citation type="submission" date="2018-11" db="EMBL/GenBank/DDBJ databases">
        <title>Genome sequence of Apiotrichum porosum DSM 27194.</title>
        <authorList>
            <person name="Aliyu H."/>
            <person name="Gorte O."/>
            <person name="Ochsenreither K."/>
        </authorList>
    </citation>
    <scope>NUCLEOTIDE SEQUENCE [LARGE SCALE GENOMIC DNA]</scope>
    <source>
        <strain evidence="7 8">DSM 27194</strain>
    </source>
</reference>
<dbReference type="AlphaFoldDB" id="A0A427XKF2"/>
<dbReference type="STRING" id="105984.A0A427XKF2"/>
<dbReference type="GO" id="GO:0004497">
    <property type="term" value="F:monooxygenase activity"/>
    <property type="evidence" value="ECO:0007669"/>
    <property type="project" value="UniProtKB-KW"/>
</dbReference>
<dbReference type="SUPFAM" id="SSF51905">
    <property type="entry name" value="FAD/NAD(P)-binding domain"/>
    <property type="match status" value="1"/>
</dbReference>
<evidence type="ECO:0000313" key="8">
    <source>
        <dbReference type="Proteomes" id="UP000279236"/>
    </source>
</evidence>
<keyword evidence="2" id="KW-0285">Flavoprotein</keyword>
<sequence>MTNETAPLKVTIVGAGLGGLAAGLALRPFCEVTILESTAFLGEIGAAVHLGPNAHRILKKYGADLIGHGAVPCRSFQEWRARDDKLMMAFEHDPLAQVGIEWALCHRADLQQELYDLAISTTGEGIPCKIIFNTSVVSCDADNATVTTADGTVYQSDVVVGADGIKSAVRPSVIGDTHFRAVPSGHSAYRGLLKAEHINANPELKEMGLLNGRLLIVDGGDHRLVCYPTRNQTLLNYVAILPDTGLHELSEEKWSARGDVASLVKSFSKFPQRFQDLLSLTETCGLWQLRDQDPLDKWVKGRTIIIGDAAHAMLPHQGQGASQAIEDGEALSAFLRGVSAADVPKALDHVFNVRYRRATYAQEISRGAGLGEMRKKYVAKLGQPEEDMDAPLNPSQHQKFVWGYFGAAEWEKTKPDWVITE</sequence>
<dbReference type="EMBL" id="RSCE01000010">
    <property type="protein sequence ID" value="RSH79326.1"/>
    <property type="molecule type" value="Genomic_DNA"/>
</dbReference>
<dbReference type="PANTHER" id="PTHR13789">
    <property type="entry name" value="MONOOXYGENASE"/>
    <property type="match status" value="1"/>
</dbReference>
<evidence type="ECO:0000256" key="2">
    <source>
        <dbReference type="ARBA" id="ARBA00022630"/>
    </source>
</evidence>
<keyword evidence="8" id="KW-1185">Reference proteome</keyword>
<organism evidence="7 8">
    <name type="scientific">Apiotrichum porosum</name>
    <dbReference type="NCBI Taxonomy" id="105984"/>
    <lineage>
        <taxon>Eukaryota</taxon>
        <taxon>Fungi</taxon>
        <taxon>Dikarya</taxon>
        <taxon>Basidiomycota</taxon>
        <taxon>Agaricomycotina</taxon>
        <taxon>Tremellomycetes</taxon>
        <taxon>Trichosporonales</taxon>
        <taxon>Trichosporonaceae</taxon>
        <taxon>Apiotrichum</taxon>
    </lineage>
</organism>
<dbReference type="PRINTS" id="PR00420">
    <property type="entry name" value="RNGMNOXGNASE"/>
</dbReference>
<dbReference type="Pfam" id="PF01494">
    <property type="entry name" value="FAD_binding_3"/>
    <property type="match status" value="1"/>
</dbReference>
<evidence type="ECO:0000313" key="7">
    <source>
        <dbReference type="EMBL" id="RSH79326.1"/>
    </source>
</evidence>
<comment type="similarity">
    <text evidence="1">Belongs to the paxM FAD-dependent monooxygenase family.</text>
</comment>
<keyword evidence="5" id="KW-0503">Monooxygenase</keyword>
<dbReference type="GO" id="GO:0071949">
    <property type="term" value="F:FAD binding"/>
    <property type="evidence" value="ECO:0007669"/>
    <property type="project" value="InterPro"/>
</dbReference>
<dbReference type="InterPro" id="IPR036188">
    <property type="entry name" value="FAD/NAD-bd_sf"/>
</dbReference>
<comment type="caution">
    <text evidence="7">The sequence shown here is derived from an EMBL/GenBank/DDBJ whole genome shotgun (WGS) entry which is preliminary data.</text>
</comment>
<protein>
    <recommendedName>
        <fullName evidence="6">FAD-binding domain-containing protein</fullName>
    </recommendedName>
</protein>
<evidence type="ECO:0000256" key="1">
    <source>
        <dbReference type="ARBA" id="ARBA00007992"/>
    </source>
</evidence>
<dbReference type="SUPFAM" id="SSF54373">
    <property type="entry name" value="FAD-linked reductases, C-terminal domain"/>
    <property type="match status" value="1"/>
</dbReference>
<evidence type="ECO:0000256" key="5">
    <source>
        <dbReference type="ARBA" id="ARBA00023033"/>
    </source>
</evidence>
<evidence type="ECO:0000259" key="6">
    <source>
        <dbReference type="Pfam" id="PF01494"/>
    </source>
</evidence>
<proteinExistence type="inferred from homology"/>
<name>A0A427XKF2_9TREE</name>
<dbReference type="OrthoDB" id="9993796at2759"/>
<accession>A0A427XKF2</accession>
<evidence type="ECO:0000256" key="3">
    <source>
        <dbReference type="ARBA" id="ARBA00022827"/>
    </source>
</evidence>
<keyword evidence="4" id="KW-0560">Oxidoreductase</keyword>
<keyword evidence="3" id="KW-0274">FAD</keyword>
<dbReference type="RefSeq" id="XP_028474473.1">
    <property type="nucleotide sequence ID" value="XM_028617166.1"/>
</dbReference>
<dbReference type="GeneID" id="39585911"/>